<proteinExistence type="predicted"/>
<organism evidence="3 4">
    <name type="scientific">Coilia grayii</name>
    <name type="common">Gray's grenadier anchovy</name>
    <dbReference type="NCBI Taxonomy" id="363190"/>
    <lineage>
        <taxon>Eukaryota</taxon>
        <taxon>Metazoa</taxon>
        <taxon>Chordata</taxon>
        <taxon>Craniata</taxon>
        <taxon>Vertebrata</taxon>
        <taxon>Euteleostomi</taxon>
        <taxon>Actinopterygii</taxon>
        <taxon>Neopterygii</taxon>
        <taxon>Teleostei</taxon>
        <taxon>Clupei</taxon>
        <taxon>Clupeiformes</taxon>
        <taxon>Clupeoidei</taxon>
        <taxon>Engraulidae</taxon>
        <taxon>Coilinae</taxon>
        <taxon>Coilia</taxon>
    </lineage>
</organism>
<evidence type="ECO:0000313" key="4">
    <source>
        <dbReference type="Proteomes" id="UP001591681"/>
    </source>
</evidence>
<evidence type="ECO:0008006" key="5">
    <source>
        <dbReference type="Google" id="ProtNLM"/>
    </source>
</evidence>
<evidence type="ECO:0000256" key="2">
    <source>
        <dbReference type="SAM" id="MobiDB-lite"/>
    </source>
</evidence>
<name>A0ABD1K9M7_9TELE</name>
<evidence type="ECO:0000313" key="3">
    <source>
        <dbReference type="EMBL" id="KAL2095825.1"/>
    </source>
</evidence>
<accession>A0ABD1K9M7</accession>
<keyword evidence="1" id="KW-0175">Coiled coil</keyword>
<dbReference type="InterPro" id="IPR004244">
    <property type="entry name" value="Transposase_22"/>
</dbReference>
<dbReference type="PANTHER" id="PTHR11505">
    <property type="entry name" value="L1 TRANSPOSABLE ELEMENT-RELATED"/>
    <property type="match status" value="1"/>
</dbReference>
<feature type="coiled-coil region" evidence="1">
    <location>
        <begin position="99"/>
        <end position="133"/>
    </location>
</feature>
<comment type="caution">
    <text evidence="3">The sequence shown here is derived from an EMBL/GenBank/DDBJ whole genome shotgun (WGS) entry which is preliminary data.</text>
</comment>
<keyword evidence="4" id="KW-1185">Reference proteome</keyword>
<dbReference type="AlphaFoldDB" id="A0ABD1K9M7"/>
<evidence type="ECO:0000256" key="1">
    <source>
        <dbReference type="SAM" id="Coils"/>
    </source>
</evidence>
<gene>
    <name evidence="3" type="ORF">ACEWY4_007973</name>
</gene>
<reference evidence="3 4" key="1">
    <citation type="submission" date="2024-09" db="EMBL/GenBank/DDBJ databases">
        <title>A chromosome-level genome assembly of Gray's grenadier anchovy, Coilia grayii.</title>
        <authorList>
            <person name="Fu Z."/>
        </authorList>
    </citation>
    <scope>NUCLEOTIDE SEQUENCE [LARGE SCALE GENOMIC DNA]</scope>
    <source>
        <strain evidence="3">G4</strain>
        <tissue evidence="3">Muscle</tissue>
    </source>
</reference>
<protein>
    <recommendedName>
        <fullName evidence="5">L1 transposable element RRM domain-containing protein</fullName>
    </recommendedName>
</protein>
<dbReference type="Gene3D" id="3.30.70.1820">
    <property type="entry name" value="L1 transposable element, RRM domain"/>
    <property type="match status" value="1"/>
</dbReference>
<dbReference type="EMBL" id="JBHFQA010000007">
    <property type="protein sequence ID" value="KAL2095825.1"/>
    <property type="molecule type" value="Genomic_DNA"/>
</dbReference>
<sequence length="289" mass="31799">MTGRGKPNKQTASRGAANPNANAKEEEEVTATMLRDMMQSLKADICNSIEEAVKGLQTDIAAVKSELSTTTGALQQTINLQEERLAAVEDSATKSSDGLAEMEVTVAALKGEIRALQNKCEDLENRSRRNNLRIISIAEGVEGKTPTAFISNLLKDLFDLDGPPLIDRAHRLSQVKPKTGQAPRPFILRVHFFHVKEQILRLAREKGDLAYNDRAIHIFGDLTAGEAKRRAAFNDVRKILQNIAGARFGFRHPATFRITMPGGEERRFTDPEKAMDFVKSASSASPDSD</sequence>
<feature type="region of interest" description="Disordered" evidence="2">
    <location>
        <begin position="1"/>
        <end position="28"/>
    </location>
</feature>
<dbReference type="Proteomes" id="UP001591681">
    <property type="component" value="Unassembled WGS sequence"/>
</dbReference>